<evidence type="ECO:0000313" key="2">
    <source>
        <dbReference type="EMBL" id="SKA12728.1"/>
    </source>
</evidence>
<dbReference type="SUPFAM" id="SSF53067">
    <property type="entry name" value="Actin-like ATPase domain"/>
    <property type="match status" value="1"/>
</dbReference>
<dbReference type="EMBL" id="FUXL01000006">
    <property type="protein sequence ID" value="SKA12728.1"/>
    <property type="molecule type" value="Genomic_DNA"/>
</dbReference>
<evidence type="ECO:0000313" key="3">
    <source>
        <dbReference type="Proteomes" id="UP000190135"/>
    </source>
</evidence>
<keyword evidence="3" id="KW-1185">Reference proteome</keyword>
<reference evidence="2 3" key="1">
    <citation type="submission" date="2017-02" db="EMBL/GenBank/DDBJ databases">
        <authorList>
            <person name="Peterson S.W."/>
        </authorList>
    </citation>
    <scope>NUCLEOTIDE SEQUENCE [LARGE SCALE GENOMIC DNA]</scope>
    <source>
        <strain evidence="2 3">USBA 369</strain>
    </source>
</reference>
<comment type="similarity">
    <text evidence="1">Belongs to the ROK (NagC/XylR) family.</text>
</comment>
<organism evidence="2 3">
    <name type="scientific">Consotaella salsifontis</name>
    <dbReference type="NCBI Taxonomy" id="1365950"/>
    <lineage>
        <taxon>Bacteria</taxon>
        <taxon>Pseudomonadati</taxon>
        <taxon>Pseudomonadota</taxon>
        <taxon>Alphaproteobacteria</taxon>
        <taxon>Hyphomicrobiales</taxon>
        <taxon>Aurantimonadaceae</taxon>
        <taxon>Consotaella</taxon>
    </lineage>
</organism>
<dbReference type="OrthoDB" id="37575at2"/>
<dbReference type="PANTHER" id="PTHR18964:SF149">
    <property type="entry name" value="BIFUNCTIONAL UDP-N-ACETYLGLUCOSAMINE 2-EPIMERASE_N-ACETYLMANNOSAMINE KINASE"/>
    <property type="match status" value="1"/>
</dbReference>
<accession>A0A1T4RAM1</accession>
<evidence type="ECO:0000256" key="1">
    <source>
        <dbReference type="ARBA" id="ARBA00006479"/>
    </source>
</evidence>
<gene>
    <name evidence="2" type="ORF">SAMN05428963_106148</name>
</gene>
<dbReference type="Proteomes" id="UP000190135">
    <property type="component" value="Unassembled WGS sequence"/>
</dbReference>
<dbReference type="STRING" id="1365950.SAMN05428963_106148"/>
<sequence length="341" mass="34849">MTPVRSNDVAVTSQGLGDGDTFQHRRIQLIGLDLGGTKLHYGTLDSAGVIVNDIVEPTRAESEDALFNQLVQAVERLRDDRPELVVALGVPGAVDPLTGAMELSPNIPISPGRRLGGALQAALGGRVVVENDVNLAALAETQLGAAKGLGLVAFLAFGTGVGLGIVANGSLLRGANGRAGEIGYLPFGDDPFAATNAGHFEDLVGSAAIRARYGADLPDVKAIFARAKQGDARALAVIEETAAAAALGLAGLQALLDPDRIVIGGSIGMQRQFFDPLRATAERLLPFPLALAQAELGPASGVLGALALAAEVADLPITGIDHTPLTADRGRFAANGEGAID</sequence>
<dbReference type="Gene3D" id="3.30.420.40">
    <property type="match status" value="2"/>
</dbReference>
<keyword evidence="2" id="KW-0808">Transferase</keyword>
<dbReference type="Pfam" id="PF00480">
    <property type="entry name" value="ROK"/>
    <property type="match status" value="1"/>
</dbReference>
<dbReference type="RefSeq" id="WP_078708390.1">
    <property type="nucleotide sequence ID" value="NZ_FUXL01000006.1"/>
</dbReference>
<name>A0A1T4RAM1_9HYPH</name>
<protein>
    <submittedName>
        <fullName evidence="2">Sugar kinase of the NBD/HSP70 family, may contain an N-terminal HTH domain</fullName>
    </submittedName>
</protein>
<keyword evidence="2" id="KW-0418">Kinase</keyword>
<dbReference type="InterPro" id="IPR043129">
    <property type="entry name" value="ATPase_NBD"/>
</dbReference>
<dbReference type="AlphaFoldDB" id="A0A1T4RAM1"/>
<dbReference type="InterPro" id="IPR000600">
    <property type="entry name" value="ROK"/>
</dbReference>
<dbReference type="PANTHER" id="PTHR18964">
    <property type="entry name" value="ROK (REPRESSOR, ORF, KINASE) FAMILY"/>
    <property type="match status" value="1"/>
</dbReference>
<proteinExistence type="inferred from homology"/>
<dbReference type="GO" id="GO:0016301">
    <property type="term" value="F:kinase activity"/>
    <property type="evidence" value="ECO:0007669"/>
    <property type="project" value="UniProtKB-KW"/>
</dbReference>